<dbReference type="InterPro" id="IPR012337">
    <property type="entry name" value="RNaseH-like_sf"/>
</dbReference>
<evidence type="ECO:0000259" key="1">
    <source>
        <dbReference type="PROSITE" id="PS50879"/>
    </source>
</evidence>
<dbReference type="GO" id="GO:0004523">
    <property type="term" value="F:RNA-DNA hybrid ribonuclease activity"/>
    <property type="evidence" value="ECO:0007669"/>
    <property type="project" value="InterPro"/>
</dbReference>
<comment type="caution">
    <text evidence="2">The sequence shown here is derived from an EMBL/GenBank/DDBJ whole genome shotgun (WGS) entry which is preliminary data.</text>
</comment>
<feature type="domain" description="RNase H type-1" evidence="1">
    <location>
        <begin position="442"/>
        <end position="545"/>
    </location>
</feature>
<dbReference type="PANTHER" id="PTHR47723:SF19">
    <property type="entry name" value="POLYNUCLEOTIDYL TRANSFERASE, RIBONUCLEASE H-LIKE SUPERFAMILY PROTEIN"/>
    <property type="match status" value="1"/>
</dbReference>
<evidence type="ECO:0000313" key="2">
    <source>
        <dbReference type="EMBL" id="KAJ8760048.1"/>
    </source>
</evidence>
<dbReference type="InterPro" id="IPR002156">
    <property type="entry name" value="RNaseH_domain"/>
</dbReference>
<proteinExistence type="predicted"/>
<dbReference type="InterPro" id="IPR044730">
    <property type="entry name" value="RNase_H-like_dom_plant"/>
</dbReference>
<dbReference type="CDD" id="cd06222">
    <property type="entry name" value="RNase_H_like"/>
    <property type="match status" value="1"/>
</dbReference>
<dbReference type="PANTHER" id="PTHR47723">
    <property type="entry name" value="OS05G0353850 PROTEIN"/>
    <property type="match status" value="1"/>
</dbReference>
<dbReference type="AlphaFoldDB" id="A0AAV8T0H7"/>
<dbReference type="PROSITE" id="PS50879">
    <property type="entry name" value="RNASE_H_1"/>
    <property type="match status" value="1"/>
</dbReference>
<sequence length="545" mass="62043">MRALVLRFFHTLFSEEVASRPPFPLLGGFPPVSLEVWNGMTLEVTDLEVTRALFHIGAHKAPGPYGFHAHFFQSQWSLVKPNVCRPKLSGGLGLKHLGAMNAAAHMKLGWSMLQEPTKLCNQVFRAKYKVDQLLPPALHIPSVASPLWRSICATFPMLLAGAKWTVRFWLDHWIPGVTGALISYYIRPVPAGHLARSVRDYVDAQGYWAWDDLRDFLPHQFLLHVAAVFPPRTSRAADQLYWSLEPSGHFSTRSAYRLLSRHEWEPRSPVWQLIWTWQGPKRVQMHLWLVAKQRLMTNGRRFQLSLADFPACVDCPLHEESLAYVFRDCWRARSIWNQLLHGNDRQQFYRRDFPSWLERNLRGPCGSYTADHWPLVFGVVLWKLWIWRNERCFTPGASHNHLIGEIFSLVRDALLARQLLRDVSPPSARPRRLLEVSWSKPSEGLVNLSTDGSAKGNPGLATAGGLLRDAGGRWLVGFGALLEHCSALQAEFWAVYHGLTLAWFHGYSRVDLTIDSALVVSSLTSATQRDVLPLHSAIRELLTRN</sequence>
<protein>
    <recommendedName>
        <fullName evidence="1">RNase H type-1 domain-containing protein</fullName>
    </recommendedName>
</protein>
<dbReference type="GO" id="GO:0003676">
    <property type="term" value="F:nucleic acid binding"/>
    <property type="evidence" value="ECO:0007669"/>
    <property type="project" value="InterPro"/>
</dbReference>
<dbReference type="InterPro" id="IPR053151">
    <property type="entry name" value="RNase_H-like"/>
</dbReference>
<dbReference type="SUPFAM" id="SSF53098">
    <property type="entry name" value="Ribonuclease H-like"/>
    <property type="match status" value="1"/>
</dbReference>
<dbReference type="InterPro" id="IPR026960">
    <property type="entry name" value="RVT-Znf"/>
</dbReference>
<dbReference type="Pfam" id="PF13456">
    <property type="entry name" value="RVT_3"/>
    <property type="match status" value="1"/>
</dbReference>
<name>A0AAV8T0H7_9ROSI</name>
<accession>A0AAV8T0H7</accession>
<dbReference type="EMBL" id="JAIWQS010000007">
    <property type="protein sequence ID" value="KAJ8760048.1"/>
    <property type="molecule type" value="Genomic_DNA"/>
</dbReference>
<dbReference type="Proteomes" id="UP001159364">
    <property type="component" value="Linkage Group LG07"/>
</dbReference>
<evidence type="ECO:0000313" key="3">
    <source>
        <dbReference type="Proteomes" id="UP001159364"/>
    </source>
</evidence>
<dbReference type="Gene3D" id="3.30.420.10">
    <property type="entry name" value="Ribonuclease H-like superfamily/Ribonuclease H"/>
    <property type="match status" value="1"/>
</dbReference>
<gene>
    <name evidence="2" type="ORF">K2173_010904</name>
</gene>
<dbReference type="Pfam" id="PF13966">
    <property type="entry name" value="zf-RVT"/>
    <property type="match status" value="1"/>
</dbReference>
<dbReference type="InterPro" id="IPR036397">
    <property type="entry name" value="RNaseH_sf"/>
</dbReference>
<keyword evidence="3" id="KW-1185">Reference proteome</keyword>
<organism evidence="2 3">
    <name type="scientific">Erythroxylum novogranatense</name>
    <dbReference type="NCBI Taxonomy" id="1862640"/>
    <lineage>
        <taxon>Eukaryota</taxon>
        <taxon>Viridiplantae</taxon>
        <taxon>Streptophyta</taxon>
        <taxon>Embryophyta</taxon>
        <taxon>Tracheophyta</taxon>
        <taxon>Spermatophyta</taxon>
        <taxon>Magnoliopsida</taxon>
        <taxon>eudicotyledons</taxon>
        <taxon>Gunneridae</taxon>
        <taxon>Pentapetalae</taxon>
        <taxon>rosids</taxon>
        <taxon>fabids</taxon>
        <taxon>Malpighiales</taxon>
        <taxon>Erythroxylaceae</taxon>
        <taxon>Erythroxylum</taxon>
    </lineage>
</organism>
<reference evidence="2 3" key="1">
    <citation type="submission" date="2021-09" db="EMBL/GenBank/DDBJ databases">
        <title>Genomic insights and catalytic innovation underlie evolution of tropane alkaloids biosynthesis.</title>
        <authorList>
            <person name="Wang Y.-J."/>
            <person name="Tian T."/>
            <person name="Huang J.-P."/>
            <person name="Huang S.-X."/>
        </authorList>
    </citation>
    <scope>NUCLEOTIDE SEQUENCE [LARGE SCALE GENOMIC DNA]</scope>
    <source>
        <strain evidence="2">KIB-2018</strain>
        <tissue evidence="2">Leaf</tissue>
    </source>
</reference>